<name>A0ABZ0Q2U3_9LACO</name>
<dbReference type="RefSeq" id="WP_323708935.1">
    <property type="nucleotide sequence ID" value="NZ_CP104778.1"/>
</dbReference>
<organism evidence="1 2">
    <name type="scientific">Pediococcus inopinatus</name>
    <dbReference type="NCBI Taxonomy" id="114090"/>
    <lineage>
        <taxon>Bacteria</taxon>
        <taxon>Bacillati</taxon>
        <taxon>Bacillota</taxon>
        <taxon>Bacilli</taxon>
        <taxon>Lactobacillales</taxon>
        <taxon>Lactobacillaceae</taxon>
        <taxon>Pediococcus</taxon>
    </lineage>
</organism>
<protein>
    <submittedName>
        <fullName evidence="1">Uncharacterized protein</fullName>
    </submittedName>
</protein>
<dbReference type="EMBL" id="CP104778">
    <property type="protein sequence ID" value="WPC20847.1"/>
    <property type="molecule type" value="Genomic_DNA"/>
</dbReference>
<proteinExistence type="predicted"/>
<evidence type="ECO:0000313" key="1">
    <source>
        <dbReference type="EMBL" id="WPC20847.1"/>
    </source>
</evidence>
<dbReference type="InterPro" id="IPR029055">
    <property type="entry name" value="Ntn_hydrolases_N"/>
</dbReference>
<keyword evidence="2" id="KW-1185">Reference proteome</keyword>
<evidence type="ECO:0000313" key="2">
    <source>
        <dbReference type="Proteomes" id="UP001302696"/>
    </source>
</evidence>
<accession>A0ABZ0Q2U3</accession>
<dbReference type="Proteomes" id="UP001302696">
    <property type="component" value="Chromosome"/>
</dbReference>
<reference evidence="2" key="1">
    <citation type="submission" date="2024-06" db="EMBL/GenBank/DDBJ databases">
        <authorList>
            <person name="Chang H.C."/>
            <person name="Mun S.Y."/>
        </authorList>
    </citation>
    <scope>NUCLEOTIDE SEQUENCE [LARGE SCALE GENOMIC DNA]</scope>
    <source>
        <strain evidence="2">KT1</strain>
    </source>
</reference>
<dbReference type="SUPFAM" id="SSF56235">
    <property type="entry name" value="N-terminal nucleophile aminohydrolases (Ntn hydrolases)"/>
    <property type="match status" value="1"/>
</dbReference>
<sequence>MTAEVGILNKQGVVIAADSAVTIGGQRVYNTSNKVFILGKSHSVGLMTFGNAEFMNVPWQIIFKRFNNNIKAVPLKKLEDYAEKLIDFVRNDTELHDKASMINYVESFTYRICEMLQNDINSQTNPSMGEDKFKEITKNIILTAVEKNAKAEQLTIGYEYIEFDNSYKAYVENAIRNFSNNSRLGKLFLNFVLDSELFIEFKKLIYYFITQDKDVLPFSGIVVAGYGKDDIFPKLFSYKFYGNVDKHLVFKDDQKVKIAQTGLSGNNTAAIMPFAQQDVAATILNGMAPQFAEEFDKIFQQEGLSQKVRDDIFKRISNYQRANFIIPMINSVTTLTISELAEVAETLVNLTEFKRKYTSNLATVGGPIDILSITYNEGPIWIKQKHYFELKDNLDYILRRQK</sequence>
<gene>
    <name evidence="1" type="ORF">N6G96_05930</name>
</gene>